<evidence type="ECO:0000256" key="7">
    <source>
        <dbReference type="ARBA" id="ARBA00048421"/>
    </source>
</evidence>
<comment type="subcellular location">
    <subcellularLocation>
        <location evidence="1">Secreted</location>
        <location evidence="1">Cell wall</location>
    </subcellularLocation>
</comment>
<feature type="compositionally biased region" description="Polar residues" evidence="8">
    <location>
        <begin position="503"/>
        <end position="519"/>
    </location>
</feature>
<evidence type="ECO:0000256" key="6">
    <source>
        <dbReference type="ARBA" id="ARBA00023026"/>
    </source>
</evidence>
<evidence type="ECO:0000256" key="5">
    <source>
        <dbReference type="ARBA" id="ARBA00022801"/>
    </source>
</evidence>
<organism evidence="10 11">
    <name type="scientific">Streptomyces lichenis</name>
    <dbReference type="NCBI Taxonomy" id="2306967"/>
    <lineage>
        <taxon>Bacteria</taxon>
        <taxon>Bacillati</taxon>
        <taxon>Actinomycetota</taxon>
        <taxon>Actinomycetes</taxon>
        <taxon>Kitasatosporales</taxon>
        <taxon>Streptomycetaceae</taxon>
        <taxon>Streptomyces</taxon>
    </lineage>
</organism>
<gene>
    <name evidence="10" type="ORF">M1O15_20710</name>
</gene>
<sequence>MSDSTPRMSDSTPRLSDGIARRSFLASATAVAATAVVGLPSTRAASPDFLEPVAGAAAVAPDPRLAPVKHVVILMQENRSFDHYFGTLKGVRGFGDHAVVDLPGTASGPSGRTVFQQPKGSGSLFPWRLSAGSGGWKSSQCKVDGGGHSWTDQHGAWNGGKMDNWYAAKGRTGMTLGYHTRADIPYNHALADAYTICDAYHCSSLTGTGPNRNYLWSGSIGAGLAGANQVNHNGGDFRRKEQNWLTYAEQLQSAGISWKVYQVYDKNAAKNYGDNALEYFGRFMTADPAKDGKGDQALWRQGVAGVPYSGGDVANAIVAALRADVANGTLPRVSWIVTDYANSEHPNASPGLGATVTKRVLEALAGKQSVLDSTVFILTYDENDGFFDHVPPPVPADTSDATEHVAGAPIGLGFRVPMIIASPWTRGGRVNSQVFDHTSVLRFLERWTGVACPNIGAWRRAVCGDLTSAFDFANPVYGPLPALPAAVPSGQPVMDGGACDATSAPTAPSGTGTRPAQESGNKDACALPYQVNAYLDRYEGTDPKGTQKVWIALENKGAEATSAAHLAAYANAYRGGGPWQYTLSPNGATSDFFNIGGSAYGNGRYDLTVIGPNRFLRRFTGDTSTATGRYARAKSYFADQEGATALWFQLSNDHPTQGVTFTITSNNYRAGSWTYQVGSGKSTSDYFRQLAYASGWYDFTLTVSNDPAWSQRFIGHIENGRISRTGSTA</sequence>
<feature type="domain" description="Bacterial phospholipase C C-terminal" evidence="9">
    <location>
        <begin position="640"/>
        <end position="716"/>
    </location>
</feature>
<dbReference type="Proteomes" id="UP001522868">
    <property type="component" value="Unassembled WGS sequence"/>
</dbReference>
<evidence type="ECO:0000313" key="11">
    <source>
        <dbReference type="Proteomes" id="UP001522868"/>
    </source>
</evidence>
<dbReference type="InterPro" id="IPR006311">
    <property type="entry name" value="TAT_signal"/>
</dbReference>
<keyword evidence="5" id="KW-0378">Hydrolase</keyword>
<dbReference type="PANTHER" id="PTHR31956:SF1">
    <property type="entry name" value="NON-SPECIFIC PHOSPHOLIPASE C1"/>
    <property type="match status" value="1"/>
</dbReference>
<dbReference type="RefSeq" id="WP_248635581.1">
    <property type="nucleotide sequence ID" value="NZ_JALPTH010000020.1"/>
</dbReference>
<keyword evidence="11" id="KW-1185">Reference proteome</keyword>
<dbReference type="InterPro" id="IPR017850">
    <property type="entry name" value="Alkaline_phosphatase_core_sf"/>
</dbReference>
<dbReference type="EMBL" id="JALPTH010000020">
    <property type="protein sequence ID" value="MCK8679770.1"/>
    <property type="molecule type" value="Genomic_DNA"/>
</dbReference>
<keyword evidence="4" id="KW-0964">Secreted</keyword>
<evidence type="ECO:0000259" key="9">
    <source>
        <dbReference type="Pfam" id="PF05506"/>
    </source>
</evidence>
<dbReference type="NCBIfam" id="TIGR03396">
    <property type="entry name" value="PC_PLC"/>
    <property type="match status" value="1"/>
</dbReference>
<evidence type="ECO:0000256" key="1">
    <source>
        <dbReference type="ARBA" id="ARBA00004191"/>
    </source>
</evidence>
<proteinExistence type="inferred from homology"/>
<keyword evidence="4" id="KW-0134">Cell wall</keyword>
<dbReference type="InterPro" id="IPR017767">
    <property type="entry name" value="PC-PLC"/>
</dbReference>
<reference evidence="10 11" key="1">
    <citation type="submission" date="2022-04" db="EMBL/GenBank/DDBJ databases">
        <title>Streptomyces sp. nov. LCR6-01 isolated from Lichen of Dirinaria sp.</title>
        <authorList>
            <person name="Kanchanasin P."/>
            <person name="Tanasupawat S."/>
            <person name="Phongsopitanun W."/>
        </authorList>
    </citation>
    <scope>NUCLEOTIDE SEQUENCE [LARGE SCALE GENOMIC DNA]</scope>
    <source>
        <strain evidence="10 11">LCR6-01</strain>
    </source>
</reference>
<feature type="region of interest" description="Disordered" evidence="8">
    <location>
        <begin position="497"/>
        <end position="521"/>
    </location>
</feature>
<dbReference type="EC" id="3.1.4.3" evidence="3"/>
<dbReference type="Pfam" id="PF05506">
    <property type="entry name" value="PLipase_C_C"/>
    <property type="match status" value="2"/>
</dbReference>
<dbReference type="InterPro" id="IPR008475">
    <property type="entry name" value="PLipase_C_C"/>
</dbReference>
<evidence type="ECO:0000256" key="3">
    <source>
        <dbReference type="ARBA" id="ARBA00012018"/>
    </source>
</evidence>
<dbReference type="SUPFAM" id="SSF53649">
    <property type="entry name" value="Alkaline phosphatase-like"/>
    <property type="match status" value="1"/>
</dbReference>
<protein>
    <recommendedName>
        <fullName evidence="3">phospholipase C</fullName>
        <ecNumber evidence="3">3.1.4.3</ecNumber>
    </recommendedName>
</protein>
<comment type="catalytic activity">
    <reaction evidence="7">
        <text>a 1,2-diacyl-sn-glycero-3-phosphocholine + H2O = phosphocholine + a 1,2-diacyl-sn-glycerol + H(+)</text>
        <dbReference type="Rhea" id="RHEA:10604"/>
        <dbReference type="ChEBI" id="CHEBI:15377"/>
        <dbReference type="ChEBI" id="CHEBI:15378"/>
        <dbReference type="ChEBI" id="CHEBI:17815"/>
        <dbReference type="ChEBI" id="CHEBI:57643"/>
        <dbReference type="ChEBI" id="CHEBI:295975"/>
        <dbReference type="EC" id="3.1.4.3"/>
    </reaction>
    <physiologicalReaction direction="left-to-right" evidence="7">
        <dbReference type="Rhea" id="RHEA:10605"/>
    </physiologicalReaction>
</comment>
<dbReference type="Gene3D" id="3.40.720.10">
    <property type="entry name" value="Alkaline Phosphatase, subunit A"/>
    <property type="match status" value="1"/>
</dbReference>
<comment type="caution">
    <text evidence="10">The sequence shown here is derived from an EMBL/GenBank/DDBJ whole genome shotgun (WGS) entry which is preliminary data.</text>
</comment>
<dbReference type="InterPro" id="IPR007312">
    <property type="entry name" value="Phosphoesterase"/>
</dbReference>
<dbReference type="Pfam" id="PF04185">
    <property type="entry name" value="Phosphoesterase"/>
    <property type="match status" value="1"/>
</dbReference>
<evidence type="ECO:0000256" key="2">
    <source>
        <dbReference type="ARBA" id="ARBA00009717"/>
    </source>
</evidence>
<accession>A0ABT0IEP9</accession>
<evidence type="ECO:0000256" key="8">
    <source>
        <dbReference type="SAM" id="MobiDB-lite"/>
    </source>
</evidence>
<evidence type="ECO:0000313" key="10">
    <source>
        <dbReference type="EMBL" id="MCK8679770.1"/>
    </source>
</evidence>
<dbReference type="PANTHER" id="PTHR31956">
    <property type="entry name" value="NON-SPECIFIC PHOSPHOLIPASE C4-RELATED"/>
    <property type="match status" value="1"/>
</dbReference>
<keyword evidence="6" id="KW-0843">Virulence</keyword>
<comment type="similarity">
    <text evidence="2">Belongs to the bacterial phospholipase C family.</text>
</comment>
<evidence type="ECO:0000256" key="4">
    <source>
        <dbReference type="ARBA" id="ARBA00022512"/>
    </source>
</evidence>
<dbReference type="PROSITE" id="PS51318">
    <property type="entry name" value="TAT"/>
    <property type="match status" value="1"/>
</dbReference>
<feature type="domain" description="Bacterial phospholipase C C-terminal" evidence="9">
    <location>
        <begin position="524"/>
        <end position="622"/>
    </location>
</feature>
<name>A0ABT0IEP9_9ACTN</name>